<comment type="caution">
    <text evidence="1">The sequence shown here is derived from an EMBL/GenBank/DDBJ whole genome shotgun (WGS) entry which is preliminary data.</text>
</comment>
<name>A0ACC0W4C5_9STRA</name>
<sequence length="76" mass="8200">MVNNRTDHPPEVGQLAGIDIVTTTFTIATTAQKSVYLLLAPPPTISAFDTRTNRPPISAIATATARPPPTNHRHTR</sequence>
<proteinExistence type="predicted"/>
<protein>
    <submittedName>
        <fullName evidence="1">Uncharacterized protein</fullName>
    </submittedName>
</protein>
<evidence type="ECO:0000313" key="1">
    <source>
        <dbReference type="EMBL" id="KAI9912958.1"/>
    </source>
</evidence>
<gene>
    <name evidence="1" type="ORF">PsorP6_005857</name>
</gene>
<keyword evidence="2" id="KW-1185">Reference proteome</keyword>
<accession>A0ACC0W4C5</accession>
<dbReference type="Proteomes" id="UP001163321">
    <property type="component" value="Chromosome 4"/>
</dbReference>
<dbReference type="EMBL" id="CM047583">
    <property type="protein sequence ID" value="KAI9912958.1"/>
    <property type="molecule type" value="Genomic_DNA"/>
</dbReference>
<evidence type="ECO:0000313" key="2">
    <source>
        <dbReference type="Proteomes" id="UP001163321"/>
    </source>
</evidence>
<reference evidence="1 2" key="1">
    <citation type="journal article" date="2022" name="bioRxiv">
        <title>The genome of the oomycete Peronosclerospora sorghi, a cosmopolitan pathogen of maize and sorghum, is inflated with dispersed pseudogenes.</title>
        <authorList>
            <person name="Fletcher K."/>
            <person name="Martin F."/>
            <person name="Isakeit T."/>
            <person name="Cavanaugh K."/>
            <person name="Magill C."/>
            <person name="Michelmore R."/>
        </authorList>
    </citation>
    <scope>NUCLEOTIDE SEQUENCE [LARGE SCALE GENOMIC DNA]</scope>
    <source>
        <strain evidence="1">P6</strain>
    </source>
</reference>
<organism evidence="1 2">
    <name type="scientific">Peronosclerospora sorghi</name>
    <dbReference type="NCBI Taxonomy" id="230839"/>
    <lineage>
        <taxon>Eukaryota</taxon>
        <taxon>Sar</taxon>
        <taxon>Stramenopiles</taxon>
        <taxon>Oomycota</taxon>
        <taxon>Peronosporomycetes</taxon>
        <taxon>Peronosporales</taxon>
        <taxon>Peronosporaceae</taxon>
        <taxon>Peronosclerospora</taxon>
    </lineage>
</organism>